<dbReference type="OrthoDB" id="9792661at2"/>
<dbReference type="InterPro" id="IPR026043">
    <property type="entry name" value="NadR"/>
</dbReference>
<dbReference type="InterPro" id="IPR035922">
    <property type="entry name" value="3H_dom_sf"/>
</dbReference>
<feature type="binding site" evidence="1">
    <location>
        <position position="74"/>
    </location>
    <ligand>
        <name>Ni(2+)</name>
        <dbReference type="ChEBI" id="CHEBI:49786"/>
    </ligand>
</feature>
<dbReference type="AlphaFoldDB" id="A0A412IGI7"/>
<dbReference type="PANTHER" id="PTHR40068">
    <property type="entry name" value="TRANSCRIPTION REPRESSOR NIAR-RELATED"/>
    <property type="match status" value="1"/>
</dbReference>
<reference evidence="4 5" key="1">
    <citation type="submission" date="2018-08" db="EMBL/GenBank/DDBJ databases">
        <title>A genome reference for cultivated species of the human gut microbiota.</title>
        <authorList>
            <person name="Zou Y."/>
            <person name="Xue W."/>
            <person name="Luo G."/>
        </authorList>
    </citation>
    <scope>NUCLEOTIDE SEQUENCE [LARGE SCALE GENOMIC DNA]</scope>
    <source>
        <strain evidence="4 5">AF22-21</strain>
    </source>
</reference>
<feature type="binding site" evidence="1">
    <location>
        <position position="141"/>
    </location>
    <ligand>
        <name>Ni(2+)</name>
        <dbReference type="ChEBI" id="CHEBI:49786"/>
    </ligand>
</feature>
<sequence>MKAKERRERILDIVKNSDAPVPANKLASEFDVSRQIIVQDIAVIRAADDGIIATNRGYIYKNESKCQREFKVKHGYDRTEEELTIIVDYGGVVKNVSISHTVYNRVTAKMNIASRYDVAKFMKKLENSQSSLLGNATNGYHYHLIEAPSEEILDTIEQKLEETGFLVPWQEWEK</sequence>
<comment type="caution">
    <text evidence="4">The sequence shown here is derived from an EMBL/GenBank/DDBJ whole genome shotgun (WGS) entry which is preliminary data.</text>
</comment>
<keyword evidence="1" id="KW-0479">Metal-binding</keyword>
<evidence type="ECO:0000313" key="5">
    <source>
        <dbReference type="Proteomes" id="UP000283295"/>
    </source>
</evidence>
<organism evidence="4 5">
    <name type="scientific">Coprococcus eutactus</name>
    <dbReference type="NCBI Taxonomy" id="33043"/>
    <lineage>
        <taxon>Bacteria</taxon>
        <taxon>Bacillati</taxon>
        <taxon>Bacillota</taxon>
        <taxon>Clostridia</taxon>
        <taxon>Lachnospirales</taxon>
        <taxon>Lachnospiraceae</taxon>
        <taxon>Coprococcus</taxon>
    </lineage>
</organism>
<protein>
    <submittedName>
        <fullName evidence="4">Transcription repressor NadR</fullName>
    </submittedName>
</protein>
<feature type="domain" description="Helix-turn-helix type 11" evidence="3">
    <location>
        <begin position="6"/>
        <end position="59"/>
    </location>
</feature>
<feature type="binding site" evidence="1">
    <location>
        <position position="143"/>
    </location>
    <ligand>
        <name>Ni(2+)</name>
        <dbReference type="ChEBI" id="CHEBI:49786"/>
    </ligand>
</feature>
<dbReference type="SUPFAM" id="SSF75500">
    <property type="entry name" value="Putative transcriptional regulator TM1602, C-terminal domain"/>
    <property type="match status" value="1"/>
</dbReference>
<evidence type="ECO:0000259" key="3">
    <source>
        <dbReference type="Pfam" id="PF08279"/>
    </source>
</evidence>
<feature type="binding site" evidence="1">
    <location>
        <position position="82"/>
    </location>
    <ligand>
        <name>Ni(2+)</name>
        <dbReference type="ChEBI" id="CHEBI:49786"/>
    </ligand>
</feature>
<dbReference type="Proteomes" id="UP000283295">
    <property type="component" value="Unassembled WGS sequence"/>
</dbReference>
<dbReference type="InterPro" id="IPR036388">
    <property type="entry name" value="WH-like_DNA-bd_sf"/>
</dbReference>
<evidence type="ECO:0000259" key="2">
    <source>
        <dbReference type="Pfam" id="PF02829"/>
    </source>
</evidence>
<feature type="domain" description="3H" evidence="2">
    <location>
        <begin position="71"/>
        <end position="166"/>
    </location>
</feature>
<dbReference type="InterPro" id="IPR036390">
    <property type="entry name" value="WH_DNA-bd_sf"/>
</dbReference>
<proteinExistence type="predicted"/>
<gene>
    <name evidence="4" type="ORF">DWX94_13145</name>
</gene>
<dbReference type="PIRSF" id="PIRSF037847">
    <property type="entry name" value="NiaR"/>
    <property type="match status" value="1"/>
</dbReference>
<name>A0A412IGI7_9FIRM</name>
<dbReference type="SUPFAM" id="SSF46785">
    <property type="entry name" value="Winged helix' DNA-binding domain"/>
    <property type="match status" value="1"/>
</dbReference>
<dbReference type="InterPro" id="IPR004173">
    <property type="entry name" value="3H_domain"/>
</dbReference>
<keyword evidence="1" id="KW-0533">Nickel</keyword>
<dbReference type="GO" id="GO:0046872">
    <property type="term" value="F:metal ion binding"/>
    <property type="evidence" value="ECO:0007669"/>
    <property type="project" value="UniProtKB-KW"/>
</dbReference>
<dbReference type="Gene3D" id="3.30.1340.20">
    <property type="entry name" value="3H domain"/>
    <property type="match status" value="1"/>
</dbReference>
<evidence type="ECO:0000313" key="4">
    <source>
        <dbReference type="EMBL" id="RGS36209.1"/>
    </source>
</evidence>
<dbReference type="Pfam" id="PF08279">
    <property type="entry name" value="HTH_11"/>
    <property type="match status" value="1"/>
</dbReference>
<dbReference type="Pfam" id="PF02829">
    <property type="entry name" value="3H"/>
    <property type="match status" value="1"/>
</dbReference>
<dbReference type="EMBL" id="QRVK01000055">
    <property type="protein sequence ID" value="RGS36209.1"/>
    <property type="molecule type" value="Genomic_DNA"/>
</dbReference>
<dbReference type="InterPro" id="IPR013196">
    <property type="entry name" value="HTH_11"/>
</dbReference>
<evidence type="ECO:0000256" key="1">
    <source>
        <dbReference type="PIRSR" id="PIRSR037847-1"/>
    </source>
</evidence>
<dbReference type="PANTHER" id="PTHR40068:SF1">
    <property type="entry name" value="TRANSCRIPTION REPRESSOR NIAR-RELATED"/>
    <property type="match status" value="1"/>
</dbReference>
<accession>A0A412IGI7</accession>
<dbReference type="Gene3D" id="1.10.10.10">
    <property type="entry name" value="Winged helix-like DNA-binding domain superfamily/Winged helix DNA-binding domain"/>
    <property type="match status" value="1"/>
</dbReference>